<proteinExistence type="predicted"/>
<dbReference type="EMBL" id="VSSQ01016246">
    <property type="protein sequence ID" value="MPM57392.1"/>
    <property type="molecule type" value="Genomic_DNA"/>
</dbReference>
<dbReference type="Pfam" id="PF09946">
    <property type="entry name" value="DUF2178"/>
    <property type="match status" value="1"/>
</dbReference>
<feature type="transmembrane region" description="Helical" evidence="1">
    <location>
        <begin position="37"/>
        <end position="57"/>
    </location>
</feature>
<keyword evidence="1" id="KW-0472">Membrane</keyword>
<feature type="transmembrane region" description="Helical" evidence="1">
    <location>
        <begin position="7"/>
        <end position="25"/>
    </location>
</feature>
<reference evidence="2" key="1">
    <citation type="submission" date="2019-08" db="EMBL/GenBank/DDBJ databases">
        <authorList>
            <person name="Kucharzyk K."/>
            <person name="Murdoch R.W."/>
            <person name="Higgins S."/>
            <person name="Loffler F."/>
        </authorList>
    </citation>
    <scope>NUCLEOTIDE SEQUENCE</scope>
</reference>
<feature type="transmembrane region" description="Helical" evidence="1">
    <location>
        <begin position="112"/>
        <end position="131"/>
    </location>
</feature>
<keyword evidence="1" id="KW-1133">Transmembrane helix</keyword>
<dbReference type="AlphaFoldDB" id="A0A645AVW8"/>
<feature type="transmembrane region" description="Helical" evidence="1">
    <location>
        <begin position="88"/>
        <end position="106"/>
    </location>
</feature>
<name>A0A645AVW8_9ZZZZ</name>
<accession>A0A645AVW8</accession>
<gene>
    <name evidence="2" type="ORF">SDC9_104214</name>
</gene>
<evidence type="ECO:0008006" key="3">
    <source>
        <dbReference type="Google" id="ProtNLM"/>
    </source>
</evidence>
<protein>
    <recommendedName>
        <fullName evidence="3">DUF2178 domain-containing protein</fullName>
    </recommendedName>
</protein>
<sequence>MNKKKILYIVLILVGILLVAAGGLLKDESARQWSGVLIGVGAGLAGMSLANLVTTWVEDRNPAYSRKVAIEQKDERNQLINNAARSKAFQAFTPIMGILMLVFVLINVELLPILLLVGAYILVYIFYFVYLNKYLKEM</sequence>
<dbReference type="InterPro" id="IPR019235">
    <property type="entry name" value="DUF2178_TM"/>
</dbReference>
<evidence type="ECO:0000256" key="1">
    <source>
        <dbReference type="SAM" id="Phobius"/>
    </source>
</evidence>
<comment type="caution">
    <text evidence="2">The sequence shown here is derived from an EMBL/GenBank/DDBJ whole genome shotgun (WGS) entry which is preliminary data.</text>
</comment>
<organism evidence="2">
    <name type="scientific">bioreactor metagenome</name>
    <dbReference type="NCBI Taxonomy" id="1076179"/>
    <lineage>
        <taxon>unclassified sequences</taxon>
        <taxon>metagenomes</taxon>
        <taxon>ecological metagenomes</taxon>
    </lineage>
</organism>
<evidence type="ECO:0000313" key="2">
    <source>
        <dbReference type="EMBL" id="MPM57392.1"/>
    </source>
</evidence>
<keyword evidence="1" id="KW-0812">Transmembrane</keyword>